<feature type="domain" description="HTH araC/xylS-type" evidence="3">
    <location>
        <begin position="14"/>
        <end position="112"/>
    </location>
</feature>
<dbReference type="InterPro" id="IPR011256">
    <property type="entry name" value="Reg_factor_effector_dom_sf"/>
</dbReference>
<evidence type="ECO:0000313" key="5">
    <source>
        <dbReference type="Proteomes" id="UP000663570"/>
    </source>
</evidence>
<organism evidence="4 5">
    <name type="scientific">Niveibacterium microcysteis</name>
    <dbReference type="NCBI Taxonomy" id="2811415"/>
    <lineage>
        <taxon>Bacteria</taxon>
        <taxon>Pseudomonadati</taxon>
        <taxon>Pseudomonadota</taxon>
        <taxon>Betaproteobacteria</taxon>
        <taxon>Rhodocyclales</taxon>
        <taxon>Rhodocyclaceae</taxon>
        <taxon>Niveibacterium</taxon>
    </lineage>
</organism>
<dbReference type="InterPro" id="IPR029442">
    <property type="entry name" value="GyrI-like"/>
</dbReference>
<evidence type="ECO:0000256" key="2">
    <source>
        <dbReference type="ARBA" id="ARBA00023163"/>
    </source>
</evidence>
<dbReference type="SMART" id="SM00342">
    <property type="entry name" value="HTH_ARAC"/>
    <property type="match status" value="1"/>
</dbReference>
<dbReference type="PANTHER" id="PTHR40055">
    <property type="entry name" value="TRANSCRIPTIONAL REGULATOR YGIV-RELATED"/>
    <property type="match status" value="1"/>
</dbReference>
<reference evidence="4 5" key="1">
    <citation type="submission" date="2021-02" db="EMBL/GenBank/DDBJ databases">
        <title>Niveibacterium changnyeongensis HC41.</title>
        <authorList>
            <person name="Kang M."/>
        </authorList>
    </citation>
    <scope>NUCLEOTIDE SEQUENCE [LARGE SCALE GENOMIC DNA]</scope>
    <source>
        <strain evidence="4 5">HC41</strain>
    </source>
</reference>
<dbReference type="RefSeq" id="WP_206256075.1">
    <property type="nucleotide sequence ID" value="NZ_CP071060.1"/>
</dbReference>
<protein>
    <submittedName>
        <fullName evidence="4">AraC family transcriptional regulator</fullName>
    </submittedName>
</protein>
<evidence type="ECO:0000256" key="1">
    <source>
        <dbReference type="ARBA" id="ARBA00023015"/>
    </source>
</evidence>
<dbReference type="Gene3D" id="1.10.10.60">
    <property type="entry name" value="Homeodomain-like"/>
    <property type="match status" value="1"/>
</dbReference>
<keyword evidence="2" id="KW-0804">Transcription</keyword>
<gene>
    <name evidence="4" type="ORF">JY500_08740</name>
</gene>
<keyword evidence="5" id="KW-1185">Reference proteome</keyword>
<dbReference type="Proteomes" id="UP000663570">
    <property type="component" value="Chromosome"/>
</dbReference>
<dbReference type="PROSITE" id="PS01124">
    <property type="entry name" value="HTH_ARAC_FAMILY_2"/>
    <property type="match status" value="1"/>
</dbReference>
<dbReference type="SUPFAM" id="SSF46689">
    <property type="entry name" value="Homeodomain-like"/>
    <property type="match status" value="2"/>
</dbReference>
<dbReference type="InterPro" id="IPR050908">
    <property type="entry name" value="SmbC-like"/>
</dbReference>
<dbReference type="SMART" id="SM00871">
    <property type="entry name" value="AraC_E_bind"/>
    <property type="match status" value="1"/>
</dbReference>
<dbReference type="EMBL" id="CP071060">
    <property type="protein sequence ID" value="QSI78674.1"/>
    <property type="molecule type" value="Genomic_DNA"/>
</dbReference>
<name>A0ABX7MBA7_9RHOO</name>
<dbReference type="PANTHER" id="PTHR40055:SF1">
    <property type="entry name" value="TRANSCRIPTIONAL REGULATOR YGIV-RELATED"/>
    <property type="match status" value="1"/>
</dbReference>
<dbReference type="InterPro" id="IPR010499">
    <property type="entry name" value="AraC_E-bd"/>
</dbReference>
<evidence type="ECO:0000313" key="4">
    <source>
        <dbReference type="EMBL" id="QSI78674.1"/>
    </source>
</evidence>
<dbReference type="Gene3D" id="3.20.80.10">
    <property type="entry name" value="Regulatory factor, effector binding domain"/>
    <property type="match status" value="1"/>
</dbReference>
<evidence type="ECO:0000259" key="3">
    <source>
        <dbReference type="PROSITE" id="PS01124"/>
    </source>
</evidence>
<dbReference type="Pfam" id="PF12833">
    <property type="entry name" value="HTH_18"/>
    <property type="match status" value="1"/>
</dbReference>
<proteinExistence type="predicted"/>
<dbReference type="Pfam" id="PF06445">
    <property type="entry name" value="GyrI-like"/>
    <property type="match status" value="1"/>
</dbReference>
<dbReference type="InterPro" id="IPR009057">
    <property type="entry name" value="Homeodomain-like_sf"/>
</dbReference>
<keyword evidence="1" id="KW-0805">Transcription regulation</keyword>
<accession>A0ABX7MBA7</accession>
<dbReference type="SUPFAM" id="SSF55136">
    <property type="entry name" value="Probable bacterial effector-binding domain"/>
    <property type="match status" value="1"/>
</dbReference>
<sequence>MRKPVELSYRRRINLVIAHVGQHLDNPLDGGELASVASMSRFHFHRVFAAMTGLTPAEYVFLARMSRAVERLRKGRDPITRIALEVGFEGGPALAKALRRHFGMTASEIRGSAVDPRLGLVGERTYPRRRKELPMLTPEITTLPEQQVLCATERGRVNNDMGVAARRAFARLMAGAQAMEVMPRVQRAIAMAPDCPRGPDDPDQRFIAGYVIEGEMPALADGLHCETLPAGRWAVFRHVGPYTTLWQAWTSVYRDWIPHSGCTLRDAMPCEHYVNDPREVAPEQLITDLYIPIE</sequence>
<dbReference type="InterPro" id="IPR018060">
    <property type="entry name" value="HTH_AraC"/>
</dbReference>